<sequence length="302" mass="34009">MLPLPRHGNGVDLSLKELLARAEHQTLVRSPDQGAARAITAGERLSRQRGRGMEFAEVRAYQPGDDIRTIDWRVTARTGAAHTKLFRDERERPVLLCVDLGSRQHLGSQLLLQSVQAGHLAALLGWHVMAHGDRLGGIVCNDGQHKELKPRSRRAGLLPLLEALVELHPQQAPQGEYWSEALERLQHLARPGSLVVIITNPLGLDPASLQKIKRVKRHAEVRLFAITDPLYQQMAQVNQPLPVRLPGQGQPNWLDRRGAQQLAQRWQQAWQQAQQLSRQYALPLSEISAGQPLQNQWQQLWI</sequence>
<accession>A0A1M5Y9Y4</accession>
<dbReference type="OrthoDB" id="9776116at2"/>
<reference evidence="3" key="1">
    <citation type="submission" date="2016-11" db="EMBL/GenBank/DDBJ databases">
        <authorList>
            <person name="Varghese N."/>
            <person name="Submissions S."/>
        </authorList>
    </citation>
    <scope>NUCLEOTIDE SEQUENCE [LARGE SCALE GENOMIC DNA]</scope>
    <source>
        <strain evidence="3">DSM 16917</strain>
    </source>
</reference>
<organism evidence="2 3">
    <name type="scientific">Ferrimonas marina</name>
    <dbReference type="NCBI Taxonomy" id="299255"/>
    <lineage>
        <taxon>Bacteria</taxon>
        <taxon>Pseudomonadati</taxon>
        <taxon>Pseudomonadota</taxon>
        <taxon>Gammaproteobacteria</taxon>
        <taxon>Alteromonadales</taxon>
        <taxon>Ferrimonadaceae</taxon>
        <taxon>Ferrimonas</taxon>
    </lineage>
</organism>
<name>A0A1M5Y9Y4_9GAMM</name>
<dbReference type="RefSeq" id="WP_067663625.1">
    <property type="nucleotide sequence ID" value="NZ_FQXG01000007.1"/>
</dbReference>
<evidence type="ECO:0000259" key="1">
    <source>
        <dbReference type="Pfam" id="PF01882"/>
    </source>
</evidence>
<dbReference type="AlphaFoldDB" id="A0A1M5Y9Y4"/>
<feature type="domain" description="DUF58" evidence="1">
    <location>
        <begin position="57"/>
        <end position="269"/>
    </location>
</feature>
<dbReference type="Pfam" id="PF01882">
    <property type="entry name" value="DUF58"/>
    <property type="match status" value="1"/>
</dbReference>
<keyword evidence="3" id="KW-1185">Reference proteome</keyword>
<dbReference type="Proteomes" id="UP000184268">
    <property type="component" value="Unassembled WGS sequence"/>
</dbReference>
<evidence type="ECO:0000313" key="3">
    <source>
        <dbReference type="Proteomes" id="UP000184268"/>
    </source>
</evidence>
<dbReference type="InterPro" id="IPR002881">
    <property type="entry name" value="DUF58"/>
</dbReference>
<dbReference type="PANTHER" id="PTHR33608">
    <property type="entry name" value="BLL2464 PROTEIN"/>
    <property type="match status" value="1"/>
</dbReference>
<dbReference type="EMBL" id="FQXG01000007">
    <property type="protein sequence ID" value="SHI08901.1"/>
    <property type="molecule type" value="Genomic_DNA"/>
</dbReference>
<dbReference type="PANTHER" id="PTHR33608:SF12">
    <property type="entry name" value="DUF58 DOMAIN-CONTAINING PROTEIN"/>
    <property type="match status" value="1"/>
</dbReference>
<evidence type="ECO:0000313" key="2">
    <source>
        <dbReference type="EMBL" id="SHI08901.1"/>
    </source>
</evidence>
<dbReference type="STRING" id="299255.SAMN02745129_4000"/>
<proteinExistence type="predicted"/>
<protein>
    <recommendedName>
        <fullName evidence="1">DUF58 domain-containing protein</fullName>
    </recommendedName>
</protein>
<gene>
    <name evidence="2" type="ORF">SAMN02745129_4000</name>
</gene>